<gene>
    <name evidence="3" type="ORF">llap_3193</name>
</gene>
<accession>A0A2I0UKE1</accession>
<dbReference type="EMBL" id="KZ505707">
    <property type="protein sequence ID" value="PKU46517.1"/>
    <property type="molecule type" value="Genomic_DNA"/>
</dbReference>
<keyword evidence="3" id="KW-0695">RNA-directed DNA polymerase</keyword>
<sequence>MAQGSKQLPKSFSPEHPFHAPLEATAAGRLERNPGLSKAFDRVSRSIFLEKLAARGLDRSTLHWGRKGLQRDLDGLDRWAKANGTRFNEAKCQVLHLGHKNPMQHYRPGEERLERCPAEKDLGVLVDCWLNMNQQCAQVARKANSILACIRNSMASRTRAVIVPLSLGIGFLARILHLVSAFWNQGGLPRHGLTQCWNEIESDRLDFARAQCTLILERTWSKVKALKSLKLYQTPLCYSLPTLGTKYDSRSPKSQFNASIRKGTANEERQEDGPQGLSLLSVGTTPPANTRGPPNPEIPGASQLFVKSK</sequence>
<evidence type="ECO:0000313" key="4">
    <source>
        <dbReference type="Proteomes" id="UP000233556"/>
    </source>
</evidence>
<proteinExistence type="predicted"/>
<dbReference type="OrthoDB" id="419189at2759"/>
<feature type="transmembrane region" description="Helical" evidence="2">
    <location>
        <begin position="161"/>
        <end position="183"/>
    </location>
</feature>
<feature type="region of interest" description="Disordered" evidence="1">
    <location>
        <begin position="263"/>
        <end position="309"/>
    </location>
</feature>
<keyword evidence="2" id="KW-0812">Transmembrane</keyword>
<keyword evidence="3" id="KW-0548">Nucleotidyltransferase</keyword>
<evidence type="ECO:0000256" key="1">
    <source>
        <dbReference type="SAM" id="MobiDB-lite"/>
    </source>
</evidence>
<name>A0A2I0UKE1_LIMLA</name>
<dbReference type="Proteomes" id="UP000233556">
    <property type="component" value="Unassembled WGS sequence"/>
</dbReference>
<evidence type="ECO:0000256" key="2">
    <source>
        <dbReference type="SAM" id="Phobius"/>
    </source>
</evidence>
<keyword evidence="4" id="KW-1185">Reference proteome</keyword>
<dbReference type="GO" id="GO:0003964">
    <property type="term" value="F:RNA-directed DNA polymerase activity"/>
    <property type="evidence" value="ECO:0007669"/>
    <property type="project" value="UniProtKB-KW"/>
</dbReference>
<dbReference type="PANTHER" id="PTHR33332">
    <property type="entry name" value="REVERSE TRANSCRIPTASE DOMAIN-CONTAINING PROTEIN"/>
    <property type="match status" value="1"/>
</dbReference>
<keyword evidence="2" id="KW-0472">Membrane</keyword>
<protein>
    <submittedName>
        <fullName evidence="3">Rna-directed dna polymerase from mobile element jockey-like</fullName>
    </submittedName>
</protein>
<evidence type="ECO:0000313" key="3">
    <source>
        <dbReference type="EMBL" id="PKU46517.1"/>
    </source>
</evidence>
<dbReference type="AlphaFoldDB" id="A0A2I0UKE1"/>
<keyword evidence="3" id="KW-0808">Transferase</keyword>
<reference evidence="4" key="2">
    <citation type="submission" date="2017-12" db="EMBL/GenBank/DDBJ databases">
        <title>Genome sequence of the Bar-tailed Godwit (Limosa lapponica baueri).</title>
        <authorList>
            <person name="Lima N.C.B."/>
            <person name="Parody-Merino A.M."/>
            <person name="Battley P.F."/>
            <person name="Fidler A.E."/>
            <person name="Prosdocimi F."/>
        </authorList>
    </citation>
    <scope>NUCLEOTIDE SEQUENCE [LARGE SCALE GENOMIC DNA]</scope>
</reference>
<organism evidence="3 4">
    <name type="scientific">Limosa lapponica baueri</name>
    <dbReference type="NCBI Taxonomy" id="1758121"/>
    <lineage>
        <taxon>Eukaryota</taxon>
        <taxon>Metazoa</taxon>
        <taxon>Chordata</taxon>
        <taxon>Craniata</taxon>
        <taxon>Vertebrata</taxon>
        <taxon>Euteleostomi</taxon>
        <taxon>Archelosauria</taxon>
        <taxon>Archosauria</taxon>
        <taxon>Dinosauria</taxon>
        <taxon>Saurischia</taxon>
        <taxon>Theropoda</taxon>
        <taxon>Coelurosauria</taxon>
        <taxon>Aves</taxon>
        <taxon>Neognathae</taxon>
        <taxon>Neoaves</taxon>
        <taxon>Charadriiformes</taxon>
        <taxon>Scolopacidae</taxon>
        <taxon>Limosa</taxon>
    </lineage>
</organism>
<reference evidence="4" key="1">
    <citation type="submission" date="2017-11" db="EMBL/GenBank/DDBJ databases">
        <authorList>
            <person name="Lima N.C."/>
            <person name="Parody-Merino A.M."/>
            <person name="Battley P.F."/>
            <person name="Fidler A.E."/>
            <person name="Prosdocimi F."/>
        </authorList>
    </citation>
    <scope>NUCLEOTIDE SEQUENCE [LARGE SCALE GENOMIC DNA]</scope>
</reference>
<keyword evidence="2" id="KW-1133">Transmembrane helix</keyword>